<dbReference type="Pfam" id="PF13649">
    <property type="entry name" value="Methyltransf_25"/>
    <property type="match status" value="1"/>
</dbReference>
<dbReference type="OrthoDB" id="9787738at2"/>
<organism evidence="5 6">
    <name type="scientific">Leisingera methylohalidivorans DSM 14336</name>
    <dbReference type="NCBI Taxonomy" id="999552"/>
    <lineage>
        <taxon>Bacteria</taxon>
        <taxon>Pseudomonadati</taxon>
        <taxon>Pseudomonadota</taxon>
        <taxon>Alphaproteobacteria</taxon>
        <taxon>Rhodobacterales</taxon>
        <taxon>Roseobacteraceae</taxon>
        <taxon>Leisingera</taxon>
    </lineage>
</organism>
<evidence type="ECO:0000313" key="6">
    <source>
        <dbReference type="Proteomes" id="UP000018780"/>
    </source>
</evidence>
<protein>
    <submittedName>
        <fullName evidence="5">Ubiquinone biosynthesis protein UbiE</fullName>
    </submittedName>
</protein>
<evidence type="ECO:0000313" key="5">
    <source>
        <dbReference type="EMBL" id="AHD00261.1"/>
    </source>
</evidence>
<feature type="domain" description="Methyltransferase" evidence="4">
    <location>
        <begin position="40"/>
        <end position="134"/>
    </location>
</feature>
<evidence type="ECO:0000259" key="4">
    <source>
        <dbReference type="Pfam" id="PF13649"/>
    </source>
</evidence>
<dbReference type="GO" id="GO:0008168">
    <property type="term" value="F:methyltransferase activity"/>
    <property type="evidence" value="ECO:0007669"/>
    <property type="project" value="UniProtKB-KW"/>
</dbReference>
<dbReference type="Proteomes" id="UP000018780">
    <property type="component" value="Chromosome"/>
</dbReference>
<dbReference type="STRING" id="999552.METH_05560"/>
<dbReference type="SUPFAM" id="SSF53335">
    <property type="entry name" value="S-adenosyl-L-methionine-dependent methyltransferases"/>
    <property type="match status" value="1"/>
</dbReference>
<keyword evidence="5" id="KW-0830">Ubiquinone</keyword>
<dbReference type="HOGENOM" id="CLU_062440_3_2_5"/>
<keyword evidence="2" id="KW-0808">Transferase</keyword>
<dbReference type="EMBL" id="CP006773">
    <property type="protein sequence ID" value="AHD00261.1"/>
    <property type="molecule type" value="Genomic_DNA"/>
</dbReference>
<proteinExistence type="predicted"/>
<keyword evidence="3" id="KW-0949">S-adenosyl-L-methionine</keyword>
<keyword evidence="6" id="KW-1185">Reference proteome</keyword>
<evidence type="ECO:0000256" key="2">
    <source>
        <dbReference type="ARBA" id="ARBA00022679"/>
    </source>
</evidence>
<dbReference type="PATRIC" id="fig|999552.6.peg.1119"/>
<dbReference type="InterPro" id="IPR029063">
    <property type="entry name" value="SAM-dependent_MTases_sf"/>
</dbReference>
<sequence>MLQFDEETARVLEDAYQGADVSQRRRASFDALAPLPGDRILDLGCGNGLLTLELARAVGPAGHVTGLDASPDMLAAARNRLAGRANTTLAEGDAARLPFEPESFTKAVSLQVFEYLNDRRPALSALHNVLQPGGRLVAGDMHWGTLAWHSDNTRRMERMLEAWNRHMAVRDLPAKLPAELRSCGFEMQRMHPVAVCDTALRPDGLAAMMIQLIRAFAVDIGATDPDDAAAWAQEQQELAAEGRFFLSLTHFVCTARRQ</sequence>
<gene>
    <name evidence="5" type="ORF">METH_05560</name>
</gene>
<evidence type="ECO:0000256" key="3">
    <source>
        <dbReference type="ARBA" id="ARBA00022691"/>
    </source>
</evidence>
<dbReference type="InterPro" id="IPR041698">
    <property type="entry name" value="Methyltransf_25"/>
</dbReference>
<dbReference type="GO" id="GO:0032259">
    <property type="term" value="P:methylation"/>
    <property type="evidence" value="ECO:0007669"/>
    <property type="project" value="UniProtKB-KW"/>
</dbReference>
<evidence type="ECO:0000256" key="1">
    <source>
        <dbReference type="ARBA" id="ARBA00022603"/>
    </source>
</evidence>
<dbReference type="PANTHER" id="PTHR43464">
    <property type="entry name" value="METHYLTRANSFERASE"/>
    <property type="match status" value="1"/>
</dbReference>
<reference evidence="5 6" key="1">
    <citation type="submission" date="2013-09" db="EMBL/GenBank/DDBJ databases">
        <authorList>
            <consortium name="DOE Joint Genome Institute"/>
            <person name="Klenk H.-P."/>
            <person name="Huntemann M."/>
            <person name="Han J."/>
            <person name="Chen A."/>
            <person name="Kyrpides N."/>
            <person name="Mavromatis K."/>
            <person name="Markowitz V."/>
            <person name="Palaniappan K."/>
            <person name="Ivanova N."/>
            <person name="Schaumberg A."/>
            <person name="Pati A."/>
            <person name="Liolios K."/>
            <person name="Nordberg H.P."/>
            <person name="Cantor M.N."/>
            <person name="Hua S.X."/>
            <person name="Woyke T."/>
        </authorList>
    </citation>
    <scope>NUCLEOTIDE SEQUENCE [LARGE SCALE GENOMIC DNA]</scope>
    <source>
        <strain evidence="5 6">DSM 14336</strain>
    </source>
</reference>
<dbReference type="AlphaFoldDB" id="V9VNM4"/>
<dbReference type="KEGG" id="lmd:METH_05560"/>
<dbReference type="CDD" id="cd02440">
    <property type="entry name" value="AdoMet_MTases"/>
    <property type="match status" value="1"/>
</dbReference>
<dbReference type="PANTHER" id="PTHR43464:SF19">
    <property type="entry name" value="UBIQUINONE BIOSYNTHESIS O-METHYLTRANSFERASE, MITOCHONDRIAL"/>
    <property type="match status" value="1"/>
</dbReference>
<name>V9VNM4_9RHOB</name>
<keyword evidence="1" id="KW-0489">Methyltransferase</keyword>
<dbReference type="RefSeq" id="WP_024089399.1">
    <property type="nucleotide sequence ID" value="NC_023135.1"/>
</dbReference>
<dbReference type="Gene3D" id="3.40.50.150">
    <property type="entry name" value="Vaccinia Virus protein VP39"/>
    <property type="match status" value="1"/>
</dbReference>
<accession>V9VNM4</accession>